<dbReference type="InterPro" id="IPR000182">
    <property type="entry name" value="GNAT_dom"/>
</dbReference>
<protein>
    <submittedName>
        <fullName evidence="2">GNAT superfamily N-acetyltransferase</fullName>
    </submittedName>
</protein>
<evidence type="ECO:0000313" key="3">
    <source>
        <dbReference type="Proteomes" id="UP001549320"/>
    </source>
</evidence>
<accession>A0ABV2Q318</accession>
<evidence type="ECO:0000259" key="1">
    <source>
        <dbReference type="PROSITE" id="PS51186"/>
    </source>
</evidence>
<sequence>MQLRKITPLDWPWIQRWFDDERLNRALGPLDDAWLDHVLHATDGVQLVGVEDNAPVVLIGCAWSPEASGLHGITDIAVSPVARGTGLGRGAVAAVVRWDGHPPAAGWVAFVDRENEAAHAFFTALAWTYRGLDDEIHRFEL</sequence>
<dbReference type="PROSITE" id="PS51186">
    <property type="entry name" value="GNAT"/>
    <property type="match status" value="1"/>
</dbReference>
<dbReference type="CDD" id="cd04301">
    <property type="entry name" value="NAT_SF"/>
    <property type="match status" value="1"/>
</dbReference>
<gene>
    <name evidence="2" type="ORF">ABIE13_000499</name>
</gene>
<dbReference type="InterPro" id="IPR016181">
    <property type="entry name" value="Acyl_CoA_acyltransferase"/>
</dbReference>
<proteinExistence type="predicted"/>
<dbReference type="Proteomes" id="UP001549320">
    <property type="component" value="Unassembled WGS sequence"/>
</dbReference>
<evidence type="ECO:0000313" key="2">
    <source>
        <dbReference type="EMBL" id="MET4575402.1"/>
    </source>
</evidence>
<organism evidence="2 3">
    <name type="scientific">Ottowia thiooxydans</name>
    <dbReference type="NCBI Taxonomy" id="219182"/>
    <lineage>
        <taxon>Bacteria</taxon>
        <taxon>Pseudomonadati</taxon>
        <taxon>Pseudomonadota</taxon>
        <taxon>Betaproteobacteria</taxon>
        <taxon>Burkholderiales</taxon>
        <taxon>Comamonadaceae</taxon>
        <taxon>Ottowia</taxon>
    </lineage>
</organism>
<name>A0ABV2Q318_9BURK</name>
<dbReference type="SUPFAM" id="SSF55729">
    <property type="entry name" value="Acyl-CoA N-acyltransferases (Nat)"/>
    <property type="match status" value="1"/>
</dbReference>
<reference evidence="2 3" key="1">
    <citation type="submission" date="2024-06" db="EMBL/GenBank/DDBJ databases">
        <title>Sorghum-associated microbial communities from plants grown in Nebraska, USA.</title>
        <authorList>
            <person name="Schachtman D."/>
        </authorList>
    </citation>
    <scope>NUCLEOTIDE SEQUENCE [LARGE SCALE GENOMIC DNA]</scope>
    <source>
        <strain evidence="2 3">2709</strain>
    </source>
</reference>
<feature type="domain" description="N-acetyltransferase" evidence="1">
    <location>
        <begin position="1"/>
        <end position="141"/>
    </location>
</feature>
<comment type="caution">
    <text evidence="2">The sequence shown here is derived from an EMBL/GenBank/DDBJ whole genome shotgun (WGS) entry which is preliminary data.</text>
</comment>
<dbReference type="EMBL" id="JBEPSH010000001">
    <property type="protein sequence ID" value="MET4575402.1"/>
    <property type="molecule type" value="Genomic_DNA"/>
</dbReference>
<dbReference type="RefSeq" id="WP_354440822.1">
    <property type="nucleotide sequence ID" value="NZ_JBEPSH010000001.1"/>
</dbReference>
<keyword evidence="3" id="KW-1185">Reference proteome</keyword>
<dbReference type="Gene3D" id="3.40.630.30">
    <property type="match status" value="1"/>
</dbReference>
<dbReference type="Pfam" id="PF00583">
    <property type="entry name" value="Acetyltransf_1"/>
    <property type="match status" value="1"/>
</dbReference>